<dbReference type="EMBL" id="JAGPXC010000014">
    <property type="protein sequence ID" value="KAH6639959.1"/>
    <property type="molecule type" value="Genomic_DNA"/>
</dbReference>
<dbReference type="GO" id="GO:0020037">
    <property type="term" value="F:heme binding"/>
    <property type="evidence" value="ECO:0007669"/>
    <property type="project" value="InterPro"/>
</dbReference>
<keyword evidence="7 9" id="KW-0503">Monooxygenase</keyword>
<dbReference type="AlphaFoldDB" id="A0A9P8RES6"/>
<gene>
    <name evidence="11" type="ORF">BKA67DRAFT_588143</name>
</gene>
<proteinExistence type="inferred from homology"/>
<organism evidence="11 12">
    <name type="scientific">Truncatella angustata</name>
    <dbReference type="NCBI Taxonomy" id="152316"/>
    <lineage>
        <taxon>Eukaryota</taxon>
        <taxon>Fungi</taxon>
        <taxon>Dikarya</taxon>
        <taxon>Ascomycota</taxon>
        <taxon>Pezizomycotina</taxon>
        <taxon>Sordariomycetes</taxon>
        <taxon>Xylariomycetidae</taxon>
        <taxon>Amphisphaeriales</taxon>
        <taxon>Sporocadaceae</taxon>
        <taxon>Truncatella</taxon>
    </lineage>
</organism>
<dbReference type="OrthoDB" id="1844152at2759"/>
<dbReference type="CDD" id="cd11041">
    <property type="entry name" value="CYP503A1-like"/>
    <property type="match status" value="1"/>
</dbReference>
<evidence type="ECO:0000313" key="11">
    <source>
        <dbReference type="EMBL" id="KAH6639959.1"/>
    </source>
</evidence>
<dbReference type="PRINTS" id="PR00465">
    <property type="entry name" value="EP450IV"/>
</dbReference>
<evidence type="ECO:0000256" key="10">
    <source>
        <dbReference type="SAM" id="Phobius"/>
    </source>
</evidence>
<evidence type="ECO:0000256" key="8">
    <source>
        <dbReference type="PIRSR" id="PIRSR602403-1"/>
    </source>
</evidence>
<keyword evidence="12" id="KW-1185">Reference proteome</keyword>
<keyword evidence="6 8" id="KW-0408">Iron</keyword>
<keyword evidence="5 9" id="KW-0560">Oxidoreductase</keyword>
<dbReference type="Pfam" id="PF00067">
    <property type="entry name" value="p450"/>
    <property type="match status" value="1"/>
</dbReference>
<dbReference type="GO" id="GO:0005506">
    <property type="term" value="F:iron ion binding"/>
    <property type="evidence" value="ECO:0007669"/>
    <property type="project" value="InterPro"/>
</dbReference>
<dbReference type="InterPro" id="IPR001128">
    <property type="entry name" value="Cyt_P450"/>
</dbReference>
<dbReference type="GeneID" id="70133253"/>
<keyword evidence="10" id="KW-1133">Transmembrane helix</keyword>
<keyword evidence="10" id="KW-0472">Membrane</keyword>
<dbReference type="GO" id="GO:0016705">
    <property type="term" value="F:oxidoreductase activity, acting on paired donors, with incorporation or reduction of molecular oxygen"/>
    <property type="evidence" value="ECO:0007669"/>
    <property type="project" value="InterPro"/>
</dbReference>
<evidence type="ECO:0000313" key="12">
    <source>
        <dbReference type="Proteomes" id="UP000758603"/>
    </source>
</evidence>
<keyword evidence="10" id="KW-0812">Transmembrane</keyword>
<dbReference type="PANTHER" id="PTHR46206">
    <property type="entry name" value="CYTOCHROME P450"/>
    <property type="match status" value="1"/>
</dbReference>
<sequence length="517" mass="58538">MTMDRIELTVPFRLAGVEAPIPYFVAIVFVFLTYFTLQGNKVPALPLVNGKKFPEISNGRTKKHFALNASEVIQHGIEAQKGSPFRAIADVGEVVLLPPEFANEIRNDNRFSFVKHVRESFHGHLPGFVGFDEGSRDSMLLRSVSQKQLTHQLAKVTEPLSDETSTALQELLTDNLEWHTVALKSTILQLVARISSKVFLGDQLCRNQKWLDISVGYTTNVFAAAEELRLWPRPLRNIVHWFLPRCRVARKQVKEARNIVQPLVESRNRENAERLAAGKEPVLYNDAIQWCEDNAKGSDFDAPIMQLMMSVVAIHTTTDLLCQVMLDLAEHHSIVEPLRNEVRTILQEGGWKKTSLYNMKLLDSVVKESQRLKPITIASMRRVTTEEVRLSNGLVLPPGTKTAVLANRMWDPSVHENPLEWDGYRFFNMRQLPGKEQVSQLVSTSADHLGFGHGQHACPGRFFAANEVKIALCHLLIKYDWRLAQGAKPNVRRYGFSLSADPLIQVQLSRRKEDIEA</sequence>
<protein>
    <submittedName>
        <fullName evidence="11">Trichothecene C-8 hydroxylase</fullName>
    </submittedName>
</protein>
<keyword evidence="3 8" id="KW-0349">Heme</keyword>
<reference evidence="11" key="1">
    <citation type="journal article" date="2021" name="Nat. Commun.">
        <title>Genetic determinants of endophytism in the Arabidopsis root mycobiome.</title>
        <authorList>
            <person name="Mesny F."/>
            <person name="Miyauchi S."/>
            <person name="Thiergart T."/>
            <person name="Pickel B."/>
            <person name="Atanasova L."/>
            <person name="Karlsson M."/>
            <person name="Huettel B."/>
            <person name="Barry K.W."/>
            <person name="Haridas S."/>
            <person name="Chen C."/>
            <person name="Bauer D."/>
            <person name="Andreopoulos W."/>
            <person name="Pangilinan J."/>
            <person name="LaButti K."/>
            <person name="Riley R."/>
            <person name="Lipzen A."/>
            <person name="Clum A."/>
            <person name="Drula E."/>
            <person name="Henrissat B."/>
            <person name="Kohler A."/>
            <person name="Grigoriev I.V."/>
            <person name="Martin F.M."/>
            <person name="Hacquard S."/>
        </authorList>
    </citation>
    <scope>NUCLEOTIDE SEQUENCE</scope>
    <source>
        <strain evidence="11">MPI-SDFR-AT-0073</strain>
    </source>
</reference>
<comment type="caution">
    <text evidence="11">The sequence shown here is derived from an EMBL/GenBank/DDBJ whole genome shotgun (WGS) entry which is preliminary data.</text>
</comment>
<dbReference type="InterPro" id="IPR002403">
    <property type="entry name" value="Cyt_P450_E_grp-IV"/>
</dbReference>
<dbReference type="PROSITE" id="PS00086">
    <property type="entry name" value="CYTOCHROME_P450"/>
    <property type="match status" value="1"/>
</dbReference>
<evidence type="ECO:0000256" key="3">
    <source>
        <dbReference type="ARBA" id="ARBA00022617"/>
    </source>
</evidence>
<dbReference type="Proteomes" id="UP000758603">
    <property type="component" value="Unassembled WGS sequence"/>
</dbReference>
<keyword evidence="4 8" id="KW-0479">Metal-binding</keyword>
<dbReference type="PANTHER" id="PTHR46206:SF2">
    <property type="entry name" value="CYTOCHROME P450 MONOOXYGENASE AUSG-RELATED"/>
    <property type="match status" value="1"/>
</dbReference>
<evidence type="ECO:0000256" key="4">
    <source>
        <dbReference type="ARBA" id="ARBA00022723"/>
    </source>
</evidence>
<evidence type="ECO:0000256" key="6">
    <source>
        <dbReference type="ARBA" id="ARBA00023004"/>
    </source>
</evidence>
<name>A0A9P8RES6_9PEZI</name>
<dbReference type="InterPro" id="IPR017972">
    <property type="entry name" value="Cyt_P450_CS"/>
</dbReference>
<evidence type="ECO:0000256" key="7">
    <source>
        <dbReference type="ARBA" id="ARBA00023033"/>
    </source>
</evidence>
<dbReference type="RefSeq" id="XP_045951033.1">
    <property type="nucleotide sequence ID" value="XM_046104362.1"/>
</dbReference>
<evidence type="ECO:0000256" key="2">
    <source>
        <dbReference type="ARBA" id="ARBA00010617"/>
    </source>
</evidence>
<dbReference type="GO" id="GO:0004497">
    <property type="term" value="F:monooxygenase activity"/>
    <property type="evidence" value="ECO:0007669"/>
    <property type="project" value="UniProtKB-KW"/>
</dbReference>
<comment type="cofactor">
    <cofactor evidence="1 8">
        <name>heme</name>
        <dbReference type="ChEBI" id="CHEBI:30413"/>
    </cofactor>
</comment>
<evidence type="ECO:0000256" key="5">
    <source>
        <dbReference type="ARBA" id="ARBA00023002"/>
    </source>
</evidence>
<dbReference type="InterPro" id="IPR036396">
    <property type="entry name" value="Cyt_P450_sf"/>
</dbReference>
<dbReference type="SUPFAM" id="SSF48264">
    <property type="entry name" value="Cytochrome P450"/>
    <property type="match status" value="1"/>
</dbReference>
<accession>A0A9P8RES6</accession>
<feature type="transmembrane region" description="Helical" evidence="10">
    <location>
        <begin position="20"/>
        <end position="37"/>
    </location>
</feature>
<evidence type="ECO:0000256" key="1">
    <source>
        <dbReference type="ARBA" id="ARBA00001971"/>
    </source>
</evidence>
<comment type="similarity">
    <text evidence="2 9">Belongs to the cytochrome P450 family.</text>
</comment>
<feature type="binding site" description="axial binding residue" evidence="8">
    <location>
        <position position="458"/>
    </location>
    <ligand>
        <name>heme</name>
        <dbReference type="ChEBI" id="CHEBI:30413"/>
    </ligand>
    <ligandPart>
        <name>Fe</name>
        <dbReference type="ChEBI" id="CHEBI:18248"/>
    </ligandPart>
</feature>
<evidence type="ECO:0000256" key="9">
    <source>
        <dbReference type="RuleBase" id="RU000461"/>
    </source>
</evidence>
<dbReference type="Gene3D" id="1.10.630.10">
    <property type="entry name" value="Cytochrome P450"/>
    <property type="match status" value="1"/>
</dbReference>